<evidence type="ECO:0000256" key="4">
    <source>
        <dbReference type="ARBA" id="ARBA00037131"/>
    </source>
</evidence>
<sequence length="314" mass="34848">MKRFKNILMVCGDLSATEDAFERVRWLAKANGAMVTLMDIVDAEPGTLARMFAALPGARVHEIEDQVLEVHRARLERLAEPLRADGIVVRKTVQQGIPFVQVIRRVLRENHDLVIKGAQLDADGLLFKGADMHLLRKCPCPVWIVKSQETPRSKHILAAVDPNPDETQRHRLSQMVMELATSLAREDDAKVTVINTWRVQEESTLRHGLIKMQESEITSIIEREKEDSAEKLSQLMSGFADEGIDIRVLHLKGIAGEIIPEFVRGKNIDTVVMGTVGRTGVAGVFIGNTAETILNRVACSVVAVKPPNFTSPVE</sequence>
<gene>
    <name evidence="6" type="ORF">KIN_12490</name>
</gene>
<dbReference type="AlphaFoldDB" id="A0A6N6JDE9"/>
<dbReference type="PANTHER" id="PTHR47892">
    <property type="entry name" value="UNIVERSAL STRESS PROTEIN E"/>
    <property type="match status" value="1"/>
</dbReference>
<accession>A0A6N6JDE9</accession>
<evidence type="ECO:0000256" key="2">
    <source>
        <dbReference type="ARBA" id="ARBA00008791"/>
    </source>
</evidence>
<keyword evidence="3" id="KW-0963">Cytoplasm</keyword>
<organism evidence="6 7">
    <name type="scientific">Litoreibacter roseus</name>
    <dbReference type="NCBI Taxonomy" id="2601869"/>
    <lineage>
        <taxon>Bacteria</taxon>
        <taxon>Pseudomonadati</taxon>
        <taxon>Pseudomonadota</taxon>
        <taxon>Alphaproteobacteria</taxon>
        <taxon>Rhodobacterales</taxon>
        <taxon>Roseobacteraceae</taxon>
        <taxon>Litoreibacter</taxon>
    </lineage>
</organism>
<evidence type="ECO:0000256" key="1">
    <source>
        <dbReference type="ARBA" id="ARBA00004496"/>
    </source>
</evidence>
<comment type="subcellular location">
    <subcellularLocation>
        <location evidence="1">Cytoplasm</location>
    </subcellularLocation>
</comment>
<evidence type="ECO:0000313" key="7">
    <source>
        <dbReference type="Proteomes" id="UP000436822"/>
    </source>
</evidence>
<comment type="caution">
    <text evidence="6">The sequence shown here is derived from an EMBL/GenBank/DDBJ whole genome shotgun (WGS) entry which is preliminary data.</text>
</comment>
<dbReference type="Gene3D" id="3.40.50.12370">
    <property type="match status" value="1"/>
</dbReference>
<dbReference type="InterPro" id="IPR006016">
    <property type="entry name" value="UspA"/>
</dbReference>
<dbReference type="PRINTS" id="PR01438">
    <property type="entry name" value="UNVRSLSTRESS"/>
</dbReference>
<evidence type="ECO:0000256" key="3">
    <source>
        <dbReference type="ARBA" id="ARBA00022490"/>
    </source>
</evidence>
<dbReference type="SUPFAM" id="SSF52402">
    <property type="entry name" value="Adenine nucleotide alpha hydrolases-like"/>
    <property type="match status" value="2"/>
</dbReference>
<dbReference type="RefSeq" id="WP_159805042.1">
    <property type="nucleotide sequence ID" value="NZ_BLJE01000001.1"/>
</dbReference>
<keyword evidence="7" id="KW-1185">Reference proteome</keyword>
<dbReference type="EMBL" id="BLJE01000001">
    <property type="protein sequence ID" value="GFE64175.1"/>
    <property type="molecule type" value="Genomic_DNA"/>
</dbReference>
<dbReference type="OrthoDB" id="5564966at2"/>
<protein>
    <submittedName>
        <fullName evidence="6">Universal stress protein</fullName>
    </submittedName>
</protein>
<proteinExistence type="inferred from homology"/>
<comment type="similarity">
    <text evidence="2">Belongs to the universal stress protein A family.</text>
</comment>
<evidence type="ECO:0000259" key="5">
    <source>
        <dbReference type="Pfam" id="PF00582"/>
    </source>
</evidence>
<name>A0A6N6JDE9_9RHOB</name>
<dbReference type="Pfam" id="PF00582">
    <property type="entry name" value="Usp"/>
    <property type="match status" value="2"/>
</dbReference>
<dbReference type="PANTHER" id="PTHR47892:SF1">
    <property type="entry name" value="UNIVERSAL STRESS PROTEIN E"/>
    <property type="match status" value="1"/>
</dbReference>
<dbReference type="GO" id="GO:0005737">
    <property type="term" value="C:cytoplasm"/>
    <property type="evidence" value="ECO:0007669"/>
    <property type="project" value="UniProtKB-SubCell"/>
</dbReference>
<feature type="domain" description="UspA" evidence="5">
    <location>
        <begin position="154"/>
        <end position="305"/>
    </location>
</feature>
<feature type="domain" description="UspA" evidence="5">
    <location>
        <begin position="4"/>
        <end position="146"/>
    </location>
</feature>
<dbReference type="Proteomes" id="UP000436822">
    <property type="component" value="Unassembled WGS sequence"/>
</dbReference>
<reference evidence="6 7" key="1">
    <citation type="submission" date="2019-12" db="EMBL/GenBank/DDBJ databases">
        <title>Litoreibacter badius sp. nov., a novel bacteriochlorophyll a-containing bacterium in the genus Litoreibacter.</title>
        <authorList>
            <person name="Kanamuro M."/>
            <person name="Takabe Y."/>
            <person name="Mori K."/>
            <person name="Takaichi S."/>
            <person name="Hanada S."/>
        </authorList>
    </citation>
    <scope>NUCLEOTIDE SEQUENCE [LARGE SCALE GENOMIC DNA]</scope>
    <source>
        <strain evidence="6 7">K6</strain>
    </source>
</reference>
<comment type="function">
    <text evidence="4">Required for resistance to DNA-damaging agents.</text>
</comment>
<evidence type="ECO:0000313" key="6">
    <source>
        <dbReference type="EMBL" id="GFE64175.1"/>
    </source>
</evidence>
<dbReference type="InterPro" id="IPR006015">
    <property type="entry name" value="Universal_stress_UspA"/>
</dbReference>